<organism evidence="7 8">
    <name type="scientific">Pseudomonas cavernicola</name>
    <dbReference type="NCBI Taxonomy" id="2320866"/>
    <lineage>
        <taxon>Bacteria</taxon>
        <taxon>Pseudomonadati</taxon>
        <taxon>Pseudomonadota</taxon>
        <taxon>Gammaproteobacteria</taxon>
        <taxon>Pseudomonadales</taxon>
        <taxon>Pseudomonadaceae</taxon>
        <taxon>Pseudomonas</taxon>
    </lineage>
</organism>
<dbReference type="GO" id="GO:0005737">
    <property type="term" value="C:cytoplasm"/>
    <property type="evidence" value="ECO:0007669"/>
    <property type="project" value="UniProtKB-SubCell"/>
</dbReference>
<evidence type="ECO:0000256" key="2">
    <source>
        <dbReference type="ARBA" id="ARBA00008791"/>
    </source>
</evidence>
<gene>
    <name evidence="7" type="ORF">D3879_22120</name>
</gene>
<comment type="subcellular location">
    <subcellularLocation>
        <location evidence="1">Cytoplasm</location>
    </subcellularLocation>
</comment>
<dbReference type="Gene3D" id="3.40.50.12370">
    <property type="match status" value="1"/>
</dbReference>
<dbReference type="PANTHER" id="PTHR47892">
    <property type="entry name" value="UNIVERSAL STRESS PROTEIN E"/>
    <property type="match status" value="1"/>
</dbReference>
<accession>A0A418X828</accession>
<feature type="domain" description="UspA" evidence="6">
    <location>
        <begin position="133"/>
        <end position="272"/>
    </location>
</feature>
<sequence>MHTIRNTLVVVDSQQPEDLILNRAKMIASATQSHLHLLACDKRLNHSSYLNDMQSALAQEGYSVSAQQAWHGSSHKTIIAAQQAEGCGLVIKQHLPDHPLAKSLLTPEDWKLLRYCPSPVLIVKTATPWTGGTILAAVDAGNSDIEHRVLHSGIVSHGYDIAELAGGTLHMMSAHPYPMLSAADPVLQLKESIQAFYREQCKTFQAEFDISDERLHIEEGSADVLIPYIAHKLKAALTVIGSVARTGLSGALIGNTAEMILDTLESDVLVLKPDDIINHLEELAAPPPSPSADAAASSWPYNHHNHRPHT</sequence>
<dbReference type="Pfam" id="PF00582">
    <property type="entry name" value="Usp"/>
    <property type="match status" value="1"/>
</dbReference>
<protein>
    <submittedName>
        <fullName evidence="7">Universal stress protein UspA</fullName>
    </submittedName>
</protein>
<dbReference type="AlphaFoldDB" id="A0A418X828"/>
<dbReference type="EMBL" id="QYUR01000008">
    <property type="protein sequence ID" value="RJG08610.1"/>
    <property type="molecule type" value="Genomic_DNA"/>
</dbReference>
<feature type="region of interest" description="Disordered" evidence="5">
    <location>
        <begin position="282"/>
        <end position="310"/>
    </location>
</feature>
<evidence type="ECO:0000313" key="8">
    <source>
        <dbReference type="Proteomes" id="UP000284021"/>
    </source>
</evidence>
<evidence type="ECO:0000256" key="3">
    <source>
        <dbReference type="ARBA" id="ARBA00022490"/>
    </source>
</evidence>
<comment type="similarity">
    <text evidence="2">Belongs to the universal stress protein A family.</text>
</comment>
<dbReference type="PANTHER" id="PTHR47892:SF1">
    <property type="entry name" value="UNIVERSAL STRESS PROTEIN E"/>
    <property type="match status" value="1"/>
</dbReference>
<keyword evidence="8" id="KW-1185">Reference proteome</keyword>
<reference evidence="7 8" key="1">
    <citation type="submission" date="2018-09" db="EMBL/GenBank/DDBJ databases">
        <authorList>
            <person name="Zhu H."/>
        </authorList>
    </citation>
    <scope>NUCLEOTIDE SEQUENCE [LARGE SCALE GENOMIC DNA]</scope>
    <source>
        <strain evidence="7 8">K1S02-6</strain>
    </source>
</reference>
<dbReference type="Proteomes" id="UP000284021">
    <property type="component" value="Unassembled WGS sequence"/>
</dbReference>
<comment type="caution">
    <text evidence="7">The sequence shown here is derived from an EMBL/GenBank/DDBJ whole genome shotgun (WGS) entry which is preliminary data.</text>
</comment>
<dbReference type="InterPro" id="IPR006016">
    <property type="entry name" value="UspA"/>
</dbReference>
<evidence type="ECO:0000259" key="6">
    <source>
        <dbReference type="Pfam" id="PF00582"/>
    </source>
</evidence>
<evidence type="ECO:0000313" key="7">
    <source>
        <dbReference type="EMBL" id="RJG08610.1"/>
    </source>
</evidence>
<evidence type="ECO:0000256" key="4">
    <source>
        <dbReference type="ARBA" id="ARBA00037131"/>
    </source>
</evidence>
<evidence type="ECO:0000256" key="1">
    <source>
        <dbReference type="ARBA" id="ARBA00004496"/>
    </source>
</evidence>
<comment type="function">
    <text evidence="4">Required for resistance to DNA-damaging agents.</text>
</comment>
<dbReference type="OrthoDB" id="239260at2"/>
<dbReference type="RefSeq" id="WP_119956420.1">
    <property type="nucleotide sequence ID" value="NZ_QYUR01000008.1"/>
</dbReference>
<evidence type="ECO:0000256" key="5">
    <source>
        <dbReference type="SAM" id="MobiDB-lite"/>
    </source>
</evidence>
<name>A0A418X828_9PSED</name>
<proteinExistence type="inferred from homology"/>
<dbReference type="SUPFAM" id="SSF52402">
    <property type="entry name" value="Adenine nucleotide alpha hydrolases-like"/>
    <property type="match status" value="2"/>
</dbReference>
<keyword evidence="3" id="KW-0963">Cytoplasm</keyword>